<keyword evidence="3" id="KW-1185">Reference proteome</keyword>
<evidence type="ECO:0000313" key="3">
    <source>
        <dbReference type="Proteomes" id="UP000807716"/>
    </source>
</evidence>
<dbReference type="AlphaFoldDB" id="A0A9P6UAF1"/>
<dbReference type="SUPFAM" id="SSF52540">
    <property type="entry name" value="P-loop containing nucleoside triphosphate hydrolases"/>
    <property type="match status" value="1"/>
</dbReference>
<evidence type="ECO:0008006" key="4">
    <source>
        <dbReference type="Google" id="ProtNLM"/>
    </source>
</evidence>
<protein>
    <recommendedName>
        <fullName evidence="4">P-loop containing nucleoside triphosphate hydrolase protein</fullName>
    </recommendedName>
</protein>
<gene>
    <name evidence="2" type="ORF">DFQ27_009934</name>
</gene>
<evidence type="ECO:0000256" key="1">
    <source>
        <dbReference type="SAM" id="Coils"/>
    </source>
</evidence>
<dbReference type="Proteomes" id="UP000807716">
    <property type="component" value="Unassembled WGS sequence"/>
</dbReference>
<accession>A0A9P6UAF1</accession>
<dbReference type="Gene3D" id="3.40.50.300">
    <property type="entry name" value="P-loop containing nucleotide triphosphate hydrolases"/>
    <property type="match status" value="1"/>
</dbReference>
<dbReference type="EMBL" id="JAAAJB010000098">
    <property type="protein sequence ID" value="KAG0266221.1"/>
    <property type="molecule type" value="Genomic_DNA"/>
</dbReference>
<evidence type="ECO:0000313" key="2">
    <source>
        <dbReference type="EMBL" id="KAG0266221.1"/>
    </source>
</evidence>
<proteinExistence type="predicted"/>
<organism evidence="2 3">
    <name type="scientific">Actinomortierella ambigua</name>
    <dbReference type="NCBI Taxonomy" id="1343610"/>
    <lineage>
        <taxon>Eukaryota</taxon>
        <taxon>Fungi</taxon>
        <taxon>Fungi incertae sedis</taxon>
        <taxon>Mucoromycota</taxon>
        <taxon>Mortierellomycotina</taxon>
        <taxon>Mortierellomycetes</taxon>
        <taxon>Mortierellales</taxon>
        <taxon>Mortierellaceae</taxon>
        <taxon>Actinomortierella</taxon>
    </lineage>
</organism>
<dbReference type="InterPro" id="IPR027417">
    <property type="entry name" value="P-loop_NTPase"/>
</dbReference>
<name>A0A9P6UAF1_9FUNG</name>
<keyword evidence="1" id="KW-0175">Coiled coil</keyword>
<comment type="caution">
    <text evidence="2">The sequence shown here is derived from an EMBL/GenBank/DDBJ whole genome shotgun (WGS) entry which is preliminary data.</text>
</comment>
<sequence>MRTAVDKTAMVVQHIVRHLGQPRRATQWGKDHVSTKPLIVGLSGPQGSGKTTMTRNLVKTLSGAPHNLRVFAFSMDDVYLPYEDQTRLSQQHPANDLLASRGLPGTHDIELGTRTFQLLCEANRLSKEKQQSVKVAVPSYDKSLHAGKGDQVPRAQWQLIQGPFDVVLFEGWSLGFKAVDQERLEQLYKQSQELRQQYSTVSNSTLQRDQGGYAAQHSLESLEFVNEQLKVYEKEWYEYLDVFVHLSAPRLSTVFKWRQQQETELWKQRGSGMTDSQVVAFVERFMVAYELYLERLKTENVFNTNHNGAVSGYADISTRHLRVDLDEDRNAIGTTYVR</sequence>
<dbReference type="PANTHER" id="PTHR10285">
    <property type="entry name" value="URIDINE KINASE"/>
    <property type="match status" value="1"/>
</dbReference>
<feature type="coiled-coil region" evidence="1">
    <location>
        <begin position="177"/>
        <end position="204"/>
    </location>
</feature>
<dbReference type="OrthoDB" id="347435at2759"/>
<reference evidence="2" key="1">
    <citation type="journal article" date="2020" name="Fungal Divers.">
        <title>Resolving the Mortierellaceae phylogeny through synthesis of multi-gene phylogenetics and phylogenomics.</title>
        <authorList>
            <person name="Vandepol N."/>
            <person name="Liber J."/>
            <person name="Desiro A."/>
            <person name="Na H."/>
            <person name="Kennedy M."/>
            <person name="Barry K."/>
            <person name="Grigoriev I.V."/>
            <person name="Miller A.N."/>
            <person name="O'Donnell K."/>
            <person name="Stajich J.E."/>
            <person name="Bonito G."/>
        </authorList>
    </citation>
    <scope>NUCLEOTIDE SEQUENCE</scope>
    <source>
        <strain evidence="2">BC1065</strain>
    </source>
</reference>